<proteinExistence type="predicted"/>
<evidence type="ECO:0000313" key="1">
    <source>
        <dbReference type="EMBL" id="EMS59705.1"/>
    </source>
</evidence>
<accession>M8A4W1</accession>
<dbReference type="AlphaFoldDB" id="M8A4W1"/>
<name>M8A4W1_TRIUA</name>
<gene>
    <name evidence="1" type="ORF">TRIUR3_07000</name>
</gene>
<dbReference type="EMBL" id="KD117744">
    <property type="protein sequence ID" value="EMS59705.1"/>
    <property type="molecule type" value="Genomic_DNA"/>
</dbReference>
<sequence length="272" mass="30295">MQHQRLLLIDWHFQEAARLDNCMVYDEDDDNFGFKTLKKCNLLKFTFVGLWIGLTAWIQPSESDAGGRGGLSICSTARQVAVQTSVASSRGFDDVQGMDEAKQELLEVNMHNFFEVLCTCRRKKLEHPFPGALIINTSCSCWKRKGGKHWKKSCNQDEQGEEIKPSLSFPPLHPGSFLASKKYFSLHTSSSTSINCHVVVYSLTNRPLVPQSFVKEELRGHIKMEAHFSGPWPAKRGTTVVAMENMVDGEGEVKGGGLGSCDWEGGSGARCY</sequence>
<organism evidence="1">
    <name type="scientific">Triticum urartu</name>
    <name type="common">Red wild einkorn</name>
    <name type="synonym">Crithodium urartu</name>
    <dbReference type="NCBI Taxonomy" id="4572"/>
    <lineage>
        <taxon>Eukaryota</taxon>
        <taxon>Viridiplantae</taxon>
        <taxon>Streptophyta</taxon>
        <taxon>Embryophyta</taxon>
        <taxon>Tracheophyta</taxon>
        <taxon>Spermatophyta</taxon>
        <taxon>Magnoliopsida</taxon>
        <taxon>Liliopsida</taxon>
        <taxon>Poales</taxon>
        <taxon>Poaceae</taxon>
        <taxon>BOP clade</taxon>
        <taxon>Pooideae</taxon>
        <taxon>Triticodae</taxon>
        <taxon>Triticeae</taxon>
        <taxon>Triticinae</taxon>
        <taxon>Triticum</taxon>
    </lineage>
</organism>
<protein>
    <submittedName>
        <fullName evidence="1">Uncharacterized protein</fullName>
    </submittedName>
</protein>
<reference evidence="1" key="1">
    <citation type="journal article" date="2013" name="Nature">
        <title>Draft genome of the wheat A-genome progenitor Triticum urartu.</title>
        <authorList>
            <person name="Ling H.Q."/>
            <person name="Zhao S."/>
            <person name="Liu D."/>
            <person name="Wang J."/>
            <person name="Sun H."/>
            <person name="Zhang C."/>
            <person name="Fan H."/>
            <person name="Li D."/>
            <person name="Dong L."/>
            <person name="Tao Y."/>
            <person name="Gao C."/>
            <person name="Wu H."/>
            <person name="Li Y."/>
            <person name="Cui Y."/>
            <person name="Guo X."/>
            <person name="Zheng S."/>
            <person name="Wang B."/>
            <person name="Yu K."/>
            <person name="Liang Q."/>
            <person name="Yang W."/>
            <person name="Lou X."/>
            <person name="Chen J."/>
            <person name="Feng M."/>
            <person name="Jian J."/>
            <person name="Zhang X."/>
            <person name="Luo G."/>
            <person name="Jiang Y."/>
            <person name="Liu J."/>
            <person name="Wang Z."/>
            <person name="Sha Y."/>
            <person name="Zhang B."/>
            <person name="Wu H."/>
            <person name="Tang D."/>
            <person name="Shen Q."/>
            <person name="Xue P."/>
            <person name="Zou S."/>
            <person name="Wang X."/>
            <person name="Liu X."/>
            <person name="Wang F."/>
            <person name="Yang Y."/>
            <person name="An X."/>
            <person name="Dong Z."/>
            <person name="Zhang K."/>
            <person name="Zhang X."/>
            <person name="Luo M.C."/>
            <person name="Dvorak J."/>
            <person name="Tong Y."/>
            <person name="Wang J."/>
            <person name="Yang H."/>
            <person name="Li Z."/>
            <person name="Wang D."/>
            <person name="Zhang A."/>
            <person name="Wang J."/>
        </authorList>
    </citation>
    <scope>NUCLEOTIDE SEQUENCE</scope>
</reference>